<evidence type="ECO:0000256" key="2">
    <source>
        <dbReference type="ARBA" id="ARBA00004749"/>
    </source>
</evidence>
<dbReference type="EMBL" id="JAQQWK010000003">
    <property type="protein sequence ID" value="KAK8044886.1"/>
    <property type="molecule type" value="Genomic_DNA"/>
</dbReference>
<evidence type="ECO:0000256" key="4">
    <source>
        <dbReference type="ARBA" id="ARBA00022688"/>
    </source>
</evidence>
<evidence type="ECO:0000259" key="9">
    <source>
        <dbReference type="Pfam" id="PF08511"/>
    </source>
</evidence>
<sequence length="284" mass="30454">MAPTRAFATRLALAAASTTKSTRSPLTTTACLRSNSNSSRRAYHSYDHPPPPGAFNSAERQILSAAYGHVPEHGFTHKALSLGARDAGYLDISTNVVPDGPFSLIKYHLVSKREALAPRSAEIFNAPVGGAADGTTPDAAAGARGQLLTVPERVERLTWERLLANQDVIHRWQEALAVMAQPSRVPASLHELALLSDEIHHLAGDIAVDPSWYTKRASLSTIYASSELFMTNDRSVGFGDTRAFLRRRLDETGSLAGALGSIGQWVGFTASAGLNVLRSKGARI</sequence>
<feature type="domain" description="COQ9 C-terminal" evidence="9">
    <location>
        <begin position="185"/>
        <end position="253"/>
    </location>
</feature>
<evidence type="ECO:0000256" key="7">
    <source>
        <dbReference type="ARBA" id="ARBA00023128"/>
    </source>
</evidence>
<accession>A0ABR1TFZ0</accession>
<evidence type="ECO:0000256" key="1">
    <source>
        <dbReference type="ARBA" id="ARBA00004173"/>
    </source>
</evidence>
<comment type="subcellular location">
    <subcellularLocation>
        <location evidence="1 8">Mitochondrion</location>
    </subcellularLocation>
</comment>
<protein>
    <recommendedName>
        <fullName evidence="8">Ubiquinone biosynthesis protein</fullName>
    </recommendedName>
</protein>
<dbReference type="Proteomes" id="UP001444661">
    <property type="component" value="Unassembled WGS sequence"/>
</dbReference>
<dbReference type="PANTHER" id="PTHR21427:SF19">
    <property type="entry name" value="UBIQUINONE BIOSYNTHESIS PROTEIN COQ9, MITOCHONDRIAL"/>
    <property type="match status" value="1"/>
</dbReference>
<evidence type="ECO:0000313" key="10">
    <source>
        <dbReference type="EMBL" id="KAK8044886.1"/>
    </source>
</evidence>
<evidence type="ECO:0000256" key="8">
    <source>
        <dbReference type="RuleBase" id="RU366063"/>
    </source>
</evidence>
<evidence type="ECO:0000256" key="3">
    <source>
        <dbReference type="ARBA" id="ARBA00010766"/>
    </source>
</evidence>
<comment type="function">
    <text evidence="8">Membrane-associated protein that warps the membrane surface to access and bind aromatic isoprenes with high specificity, including ubiquinone (CoQ) isoprene intermediates and presents them directly to Coq7, therefore facilitating the Coq7-mediated hydroxylase step. Participates in the biosynthesis of coenzyme Q, also named ubiquinone, an essential lipid-soluble electron transporter for aerobic cellular respiration.</text>
</comment>
<dbReference type="Gene3D" id="1.10.357.10">
    <property type="entry name" value="Tetracycline Repressor, domain 2"/>
    <property type="match status" value="1"/>
</dbReference>
<keyword evidence="7 8" id="KW-0496">Mitochondrion</keyword>
<comment type="pathway">
    <text evidence="2 8">Cofactor biosynthesis; ubiquinone biosynthesis.</text>
</comment>
<evidence type="ECO:0000313" key="11">
    <source>
        <dbReference type="Proteomes" id="UP001444661"/>
    </source>
</evidence>
<dbReference type="PANTHER" id="PTHR21427">
    <property type="entry name" value="UBIQUINONE BIOSYNTHESIS PROTEIN COQ9, MITOCHONDRIAL"/>
    <property type="match status" value="1"/>
</dbReference>
<proteinExistence type="inferred from homology"/>
<dbReference type="InterPro" id="IPR012762">
    <property type="entry name" value="Ubiq_biosynth_COQ9"/>
</dbReference>
<organism evidence="10 11">
    <name type="scientific">Apiospora rasikravindrae</name>
    <dbReference type="NCBI Taxonomy" id="990691"/>
    <lineage>
        <taxon>Eukaryota</taxon>
        <taxon>Fungi</taxon>
        <taxon>Dikarya</taxon>
        <taxon>Ascomycota</taxon>
        <taxon>Pezizomycotina</taxon>
        <taxon>Sordariomycetes</taxon>
        <taxon>Xylariomycetidae</taxon>
        <taxon>Amphisphaeriales</taxon>
        <taxon>Apiosporaceae</taxon>
        <taxon>Apiospora</taxon>
    </lineage>
</organism>
<comment type="caution">
    <text evidence="10">The sequence shown here is derived from an EMBL/GenBank/DDBJ whole genome shotgun (WGS) entry which is preliminary data.</text>
</comment>
<evidence type="ECO:0000256" key="6">
    <source>
        <dbReference type="ARBA" id="ARBA00023121"/>
    </source>
</evidence>
<evidence type="ECO:0000256" key="5">
    <source>
        <dbReference type="ARBA" id="ARBA00022946"/>
    </source>
</evidence>
<comment type="similarity">
    <text evidence="3 8">Belongs to the COQ9 family.</text>
</comment>
<keyword evidence="6 8" id="KW-0446">Lipid-binding</keyword>
<keyword evidence="11" id="KW-1185">Reference proteome</keyword>
<keyword evidence="5" id="KW-0809">Transit peptide</keyword>
<keyword evidence="4 8" id="KW-0831">Ubiquinone biosynthesis</keyword>
<gene>
    <name evidence="10" type="ORF">PG993_004910</name>
</gene>
<dbReference type="InterPro" id="IPR013718">
    <property type="entry name" value="COQ9_C"/>
</dbReference>
<dbReference type="Pfam" id="PF08511">
    <property type="entry name" value="COQ9"/>
    <property type="match status" value="1"/>
</dbReference>
<name>A0ABR1TFZ0_9PEZI</name>
<reference evidence="10 11" key="1">
    <citation type="submission" date="2023-01" db="EMBL/GenBank/DDBJ databases">
        <title>Analysis of 21 Apiospora genomes using comparative genomics revels a genus with tremendous synthesis potential of carbohydrate active enzymes and secondary metabolites.</title>
        <authorList>
            <person name="Sorensen T."/>
        </authorList>
    </citation>
    <scope>NUCLEOTIDE SEQUENCE [LARGE SCALE GENOMIC DNA]</scope>
    <source>
        <strain evidence="10 11">CBS 33761</strain>
    </source>
</reference>
<dbReference type="NCBIfam" id="TIGR02396">
    <property type="entry name" value="diverge_rpsU"/>
    <property type="match status" value="1"/>
</dbReference>